<dbReference type="AlphaFoldDB" id="A0A383D2S0"/>
<proteinExistence type="predicted"/>
<organism evidence="1">
    <name type="scientific">marine metagenome</name>
    <dbReference type="NCBI Taxonomy" id="408172"/>
    <lineage>
        <taxon>unclassified sequences</taxon>
        <taxon>metagenomes</taxon>
        <taxon>ecological metagenomes</taxon>
    </lineage>
</organism>
<name>A0A383D2S0_9ZZZZ</name>
<dbReference type="EMBL" id="UINC01213872">
    <property type="protein sequence ID" value="SVE38847.1"/>
    <property type="molecule type" value="Genomic_DNA"/>
</dbReference>
<evidence type="ECO:0000313" key="1">
    <source>
        <dbReference type="EMBL" id="SVE38847.1"/>
    </source>
</evidence>
<reference evidence="1" key="1">
    <citation type="submission" date="2018-05" db="EMBL/GenBank/DDBJ databases">
        <authorList>
            <person name="Lanie J.A."/>
            <person name="Ng W.-L."/>
            <person name="Kazmierczak K.M."/>
            <person name="Andrzejewski T.M."/>
            <person name="Davidsen T.M."/>
            <person name="Wayne K.J."/>
            <person name="Tettelin H."/>
            <person name="Glass J.I."/>
            <person name="Rusch D."/>
            <person name="Podicherti R."/>
            <person name="Tsui H.-C.T."/>
            <person name="Winkler M.E."/>
        </authorList>
    </citation>
    <scope>NUCLEOTIDE SEQUENCE</scope>
</reference>
<protein>
    <submittedName>
        <fullName evidence="1">Uncharacterized protein</fullName>
    </submittedName>
</protein>
<sequence length="58" mass="6620">MIYNVTPIRSISGEYSTLVWDTQSSSSSYPTDWDTSESAEYAGFFELFIIFPVHFEGL</sequence>
<gene>
    <name evidence="1" type="ORF">METZ01_LOCUS491701</name>
</gene>
<accession>A0A383D2S0</accession>